<feature type="domain" description="Glycosyltransferase subfamily 4-like N-terminal" evidence="2">
    <location>
        <begin position="18"/>
        <end position="176"/>
    </location>
</feature>
<dbReference type="SUPFAM" id="SSF53756">
    <property type="entry name" value="UDP-Glycosyltransferase/glycogen phosphorylase"/>
    <property type="match status" value="1"/>
</dbReference>
<accession>A0A1S2CYY8</accession>
<gene>
    <name evidence="3" type="ORF">BJD16_11360</name>
</gene>
<feature type="domain" description="Glycosyl transferase family 1" evidence="1">
    <location>
        <begin position="191"/>
        <end position="340"/>
    </location>
</feature>
<dbReference type="PANTHER" id="PTHR12526:SF638">
    <property type="entry name" value="SPORE COAT PROTEIN SA"/>
    <property type="match status" value="1"/>
</dbReference>
<dbReference type="Pfam" id="PF13439">
    <property type="entry name" value="Glyco_transf_4"/>
    <property type="match status" value="1"/>
</dbReference>
<evidence type="ECO:0000259" key="1">
    <source>
        <dbReference type="Pfam" id="PF00534"/>
    </source>
</evidence>
<dbReference type="RefSeq" id="WP_042018446.1">
    <property type="nucleotide sequence ID" value="NZ_CDBW01000004.1"/>
</dbReference>
<dbReference type="OrthoDB" id="9792269at2"/>
<dbReference type="InterPro" id="IPR028098">
    <property type="entry name" value="Glyco_trans_4-like_N"/>
</dbReference>
<dbReference type="InterPro" id="IPR001296">
    <property type="entry name" value="Glyco_trans_1"/>
</dbReference>
<name>A0A1S2CYY8_AERSO</name>
<organism evidence="3 4">
    <name type="scientific">Aeromonas sobria</name>
    <dbReference type="NCBI Taxonomy" id="646"/>
    <lineage>
        <taxon>Bacteria</taxon>
        <taxon>Pseudomonadati</taxon>
        <taxon>Pseudomonadota</taxon>
        <taxon>Gammaproteobacteria</taxon>
        <taxon>Aeromonadales</taxon>
        <taxon>Aeromonadaceae</taxon>
        <taxon>Aeromonas</taxon>
    </lineage>
</organism>
<dbReference type="STRING" id="646.BJD16_11360"/>
<evidence type="ECO:0000313" key="4">
    <source>
        <dbReference type="Proteomes" id="UP000179934"/>
    </source>
</evidence>
<dbReference type="AlphaFoldDB" id="A0A1S2CYY8"/>
<dbReference type="Gene3D" id="3.40.50.2000">
    <property type="entry name" value="Glycogen Phosphorylase B"/>
    <property type="match status" value="2"/>
</dbReference>
<reference evidence="3 4" key="1">
    <citation type="submission" date="2016-09" db="EMBL/GenBank/DDBJ databases">
        <title>Draft Genome Sequence of Aeromonas sobria Strain 08005, Isolated from Sick Rana catesbeiana.</title>
        <authorList>
            <person name="Yang Q."/>
        </authorList>
    </citation>
    <scope>NUCLEOTIDE SEQUENCE [LARGE SCALE GENOMIC DNA]</scope>
    <source>
        <strain evidence="3 4">08005</strain>
    </source>
</reference>
<protein>
    <submittedName>
        <fullName evidence="3">Glycosyl transferase</fullName>
    </submittedName>
</protein>
<dbReference type="EMBL" id="MKFU01000008">
    <property type="protein sequence ID" value="OHY93885.1"/>
    <property type="molecule type" value="Genomic_DNA"/>
</dbReference>
<dbReference type="GO" id="GO:0016757">
    <property type="term" value="F:glycosyltransferase activity"/>
    <property type="evidence" value="ECO:0007669"/>
    <property type="project" value="InterPro"/>
</dbReference>
<dbReference type="GeneID" id="58920819"/>
<proteinExistence type="predicted"/>
<comment type="caution">
    <text evidence="3">The sequence shown here is derived from an EMBL/GenBank/DDBJ whole genome shotgun (WGS) entry which is preliminary data.</text>
</comment>
<dbReference type="Proteomes" id="UP000179934">
    <property type="component" value="Unassembled WGS sequence"/>
</dbReference>
<dbReference type="Pfam" id="PF00534">
    <property type="entry name" value="Glycos_transf_1"/>
    <property type="match status" value="1"/>
</dbReference>
<dbReference type="GO" id="GO:1901135">
    <property type="term" value="P:carbohydrate derivative metabolic process"/>
    <property type="evidence" value="ECO:0007669"/>
    <property type="project" value="UniProtKB-ARBA"/>
</dbReference>
<sequence>MTPPVKKFLFIVEDLYGGGAEKVLLNTASLLKDAGAEVTLYTLREKIDHTLPDNIHPVNLGIVTKLTKAISNVAVEKIQASLILKKIKETSPDVIISCSCDKITRHLPETLNIYYWIHGNVTGFAKDNAKGYEKFKRFYNGKKLICVSRGIADDILHNVKATPKSCQVIYNPFDIEKIQALADEPFSKPFDKYFIHVGTFEERKRHDRLLQAYQLSGVDTPLVLMGKGERRPHIEAMIEEMNLASKVKIIDFQKNPYPYIKAAQALILTSDAEGLPTVLIEALICHTPVISVDCPSGPAEIMVGKLLHNLTTINDTKKIASLIYEINSNNGKITKDMYNKFSKKTTIKFFLKL</sequence>
<dbReference type="CDD" id="cd03811">
    <property type="entry name" value="GT4_GT28_WabH-like"/>
    <property type="match status" value="1"/>
</dbReference>
<evidence type="ECO:0000313" key="3">
    <source>
        <dbReference type="EMBL" id="OHY93885.1"/>
    </source>
</evidence>
<keyword evidence="3" id="KW-0808">Transferase</keyword>
<dbReference type="PANTHER" id="PTHR12526">
    <property type="entry name" value="GLYCOSYLTRANSFERASE"/>
    <property type="match status" value="1"/>
</dbReference>
<evidence type="ECO:0000259" key="2">
    <source>
        <dbReference type="Pfam" id="PF13439"/>
    </source>
</evidence>